<protein>
    <submittedName>
        <fullName evidence="1">Uncharacterized protein</fullName>
    </submittedName>
</protein>
<dbReference type="AlphaFoldDB" id="A0A0E9WTY4"/>
<proteinExistence type="predicted"/>
<reference evidence="1" key="1">
    <citation type="submission" date="2014-11" db="EMBL/GenBank/DDBJ databases">
        <authorList>
            <person name="Amaro Gonzalez C."/>
        </authorList>
    </citation>
    <scope>NUCLEOTIDE SEQUENCE</scope>
</reference>
<name>A0A0E9WTY4_ANGAN</name>
<accession>A0A0E9WTY4</accession>
<dbReference type="EMBL" id="GBXM01014693">
    <property type="protein sequence ID" value="JAH93884.1"/>
    <property type="molecule type" value="Transcribed_RNA"/>
</dbReference>
<reference evidence="1" key="2">
    <citation type="journal article" date="2015" name="Fish Shellfish Immunol.">
        <title>Early steps in the European eel (Anguilla anguilla)-Vibrio vulnificus interaction in the gills: Role of the RtxA13 toxin.</title>
        <authorList>
            <person name="Callol A."/>
            <person name="Pajuelo D."/>
            <person name="Ebbesson L."/>
            <person name="Teles M."/>
            <person name="MacKenzie S."/>
            <person name="Amaro C."/>
        </authorList>
    </citation>
    <scope>NUCLEOTIDE SEQUENCE</scope>
</reference>
<organism evidence="1">
    <name type="scientific">Anguilla anguilla</name>
    <name type="common">European freshwater eel</name>
    <name type="synonym">Muraena anguilla</name>
    <dbReference type="NCBI Taxonomy" id="7936"/>
    <lineage>
        <taxon>Eukaryota</taxon>
        <taxon>Metazoa</taxon>
        <taxon>Chordata</taxon>
        <taxon>Craniata</taxon>
        <taxon>Vertebrata</taxon>
        <taxon>Euteleostomi</taxon>
        <taxon>Actinopterygii</taxon>
        <taxon>Neopterygii</taxon>
        <taxon>Teleostei</taxon>
        <taxon>Anguilliformes</taxon>
        <taxon>Anguillidae</taxon>
        <taxon>Anguilla</taxon>
    </lineage>
</organism>
<sequence length="55" mass="6760">MFRCLHDRSRVRHLQYILLKLNGTQMLDQFSVPVVFLRRESVCNQQMSLWFSFQR</sequence>
<evidence type="ECO:0000313" key="1">
    <source>
        <dbReference type="EMBL" id="JAH93884.1"/>
    </source>
</evidence>